<protein>
    <submittedName>
        <fullName evidence="1">Gustatory receptor 94</fullName>
    </submittedName>
</protein>
<proteinExistence type="evidence at transcript level"/>
<sequence length="68" mass="7777">RVSGDQPNKMSAVRIAEFSIQNDDWSLYMERLEQYFLVHNISNELKVPTLITVMGASSYELLENLCAP</sequence>
<evidence type="ECO:0000313" key="1">
    <source>
        <dbReference type="EMBL" id="ALM26267.1"/>
    </source>
</evidence>
<accession>A0A0S1TR64</accession>
<keyword evidence="1" id="KW-0675">Receptor</keyword>
<dbReference type="EMBL" id="KR674144">
    <property type="protein sequence ID" value="ALM26267.1"/>
    <property type="molecule type" value="mRNA"/>
</dbReference>
<organism evidence="1">
    <name type="scientific">Athetis dissimilis</name>
    <name type="common">Moth</name>
    <name type="synonym">Proxenus dissimilis</name>
    <dbReference type="NCBI Taxonomy" id="1737331"/>
    <lineage>
        <taxon>Eukaryota</taxon>
        <taxon>Metazoa</taxon>
        <taxon>Ecdysozoa</taxon>
        <taxon>Arthropoda</taxon>
        <taxon>Hexapoda</taxon>
        <taxon>Insecta</taxon>
        <taxon>Pterygota</taxon>
        <taxon>Neoptera</taxon>
        <taxon>Endopterygota</taxon>
        <taxon>Lepidoptera</taxon>
        <taxon>Glossata</taxon>
        <taxon>Ditrysia</taxon>
        <taxon>Noctuoidea</taxon>
        <taxon>Noctuidae</taxon>
        <taxon>Noctuinae</taxon>
        <taxon>Athetis</taxon>
    </lineage>
</organism>
<feature type="non-terminal residue" evidence="1">
    <location>
        <position position="1"/>
    </location>
</feature>
<dbReference type="AlphaFoldDB" id="A0A0S1TR64"/>
<name>A0A0S1TR64_ATHDI</name>
<feature type="non-terminal residue" evidence="1">
    <location>
        <position position="68"/>
    </location>
</feature>
<gene>
    <name evidence="1" type="primary">GR94</name>
</gene>
<reference evidence="1" key="1">
    <citation type="journal article" date="2016" name="PLoS ONE">
        <title>Identification of Putative Chemosensory Receptor Genes from the Athetis dissimilis Antennal Transcriptome.</title>
        <authorList>
            <person name="Dong J."/>
            <person name="Song Y."/>
            <person name="Li W."/>
            <person name="Shi J."/>
            <person name="Wang Z."/>
        </authorList>
    </citation>
    <scope>NUCLEOTIDE SEQUENCE</scope>
    <source>
        <tissue evidence="1">Antenna</tissue>
    </source>
</reference>